<dbReference type="AlphaFoldDB" id="A0A545VEF5"/>
<proteinExistence type="predicted"/>
<dbReference type="Proteomes" id="UP000315783">
    <property type="component" value="Unassembled WGS sequence"/>
</dbReference>
<accession>A0A545VEF5</accession>
<name>A0A545VEF5_9HYPO</name>
<evidence type="ECO:0000313" key="2">
    <source>
        <dbReference type="Proteomes" id="UP000315783"/>
    </source>
</evidence>
<keyword evidence="2" id="KW-1185">Reference proteome</keyword>
<organism evidence="1 2">
    <name type="scientific">Cordyceps javanica</name>
    <dbReference type="NCBI Taxonomy" id="43265"/>
    <lineage>
        <taxon>Eukaryota</taxon>
        <taxon>Fungi</taxon>
        <taxon>Dikarya</taxon>
        <taxon>Ascomycota</taxon>
        <taxon>Pezizomycotina</taxon>
        <taxon>Sordariomycetes</taxon>
        <taxon>Hypocreomycetidae</taxon>
        <taxon>Hypocreales</taxon>
        <taxon>Cordycipitaceae</taxon>
        <taxon>Cordyceps</taxon>
    </lineage>
</organism>
<dbReference type="EMBL" id="SPUK01000001">
    <property type="protein sequence ID" value="TQW00107.1"/>
    <property type="molecule type" value="Genomic_DNA"/>
</dbReference>
<protein>
    <submittedName>
        <fullName evidence="1">Uncharacterized protein</fullName>
    </submittedName>
</protein>
<evidence type="ECO:0000313" key="1">
    <source>
        <dbReference type="EMBL" id="TQW00107.1"/>
    </source>
</evidence>
<reference evidence="1 2" key="1">
    <citation type="journal article" date="2019" name="Appl. Microbiol. Biotechnol.">
        <title>Genome sequence of Isaria javanica and comparative genome analysis insights into family S53 peptidase evolution in fungal entomopathogens.</title>
        <authorList>
            <person name="Lin R."/>
            <person name="Zhang X."/>
            <person name="Xin B."/>
            <person name="Zou M."/>
            <person name="Gao Y."/>
            <person name="Qin F."/>
            <person name="Hu Q."/>
            <person name="Xie B."/>
            <person name="Cheng X."/>
        </authorList>
    </citation>
    <scope>NUCLEOTIDE SEQUENCE [LARGE SCALE GENOMIC DNA]</scope>
    <source>
        <strain evidence="1 2">IJ1G</strain>
    </source>
</reference>
<gene>
    <name evidence="1" type="ORF">IF1G_00038</name>
</gene>
<comment type="caution">
    <text evidence="1">The sequence shown here is derived from an EMBL/GenBank/DDBJ whole genome shotgun (WGS) entry which is preliminary data.</text>
</comment>
<sequence length="113" mass="12517">MTTPPPDCSGVGQKPWVTGRLMAKREEKRASSNCDDSEIFVHRCAGRVSLSSSMSRHHKSDCRDPFVGQVGISRCCLHYACVRAFLYGHVYMGLLGNNRRVSSPDPPLSIHGR</sequence>